<dbReference type="Proteomes" id="UP000636709">
    <property type="component" value="Unassembled WGS sequence"/>
</dbReference>
<keyword evidence="3 7" id="KW-0812">Transmembrane</keyword>
<evidence type="ECO:0000256" key="4">
    <source>
        <dbReference type="ARBA" id="ARBA00022989"/>
    </source>
</evidence>
<dbReference type="InterPro" id="IPR045861">
    <property type="entry name" value="CorA_cytoplasmic_dom"/>
</dbReference>
<comment type="subcellular location">
    <subcellularLocation>
        <location evidence="1">Membrane</location>
        <topology evidence="1">Multi-pass membrane protein</topology>
    </subcellularLocation>
</comment>
<proteinExistence type="inferred from homology"/>
<evidence type="ECO:0000256" key="6">
    <source>
        <dbReference type="SAM" id="MobiDB-lite"/>
    </source>
</evidence>
<dbReference type="SUPFAM" id="SSF143865">
    <property type="entry name" value="CorA soluble domain-like"/>
    <property type="match status" value="1"/>
</dbReference>
<evidence type="ECO:0000256" key="1">
    <source>
        <dbReference type="ARBA" id="ARBA00004141"/>
    </source>
</evidence>
<dbReference type="InterPro" id="IPR045863">
    <property type="entry name" value="CorA_TM1_TM2"/>
</dbReference>
<organism evidence="8 9">
    <name type="scientific">Digitaria exilis</name>
    <dbReference type="NCBI Taxonomy" id="1010633"/>
    <lineage>
        <taxon>Eukaryota</taxon>
        <taxon>Viridiplantae</taxon>
        <taxon>Streptophyta</taxon>
        <taxon>Embryophyta</taxon>
        <taxon>Tracheophyta</taxon>
        <taxon>Spermatophyta</taxon>
        <taxon>Magnoliopsida</taxon>
        <taxon>Liliopsida</taxon>
        <taxon>Poales</taxon>
        <taxon>Poaceae</taxon>
        <taxon>PACMAD clade</taxon>
        <taxon>Panicoideae</taxon>
        <taxon>Panicodae</taxon>
        <taxon>Paniceae</taxon>
        <taxon>Anthephorinae</taxon>
        <taxon>Digitaria</taxon>
    </lineage>
</organism>
<gene>
    <name evidence="8" type="ORF">HU200_051024</name>
</gene>
<accession>A0A835AQI9</accession>
<feature type="transmembrane region" description="Helical" evidence="7">
    <location>
        <begin position="369"/>
        <end position="391"/>
    </location>
</feature>
<evidence type="ECO:0000256" key="5">
    <source>
        <dbReference type="ARBA" id="ARBA00023136"/>
    </source>
</evidence>
<keyword evidence="5 7" id="KW-0472">Membrane</keyword>
<dbReference type="PANTHER" id="PTHR47468:SF1">
    <property type="entry name" value="OS08G0130000 PROTEIN"/>
    <property type="match status" value="1"/>
</dbReference>
<evidence type="ECO:0000256" key="2">
    <source>
        <dbReference type="ARBA" id="ARBA00009765"/>
    </source>
</evidence>
<evidence type="ECO:0000256" key="3">
    <source>
        <dbReference type="ARBA" id="ARBA00022692"/>
    </source>
</evidence>
<sequence length="471" mass="50803">MPMAAGAGDPNHLRPRRGPPPPSPAVGKPLPSGAVPRHSYVFDGKGGFAEAPWGLAAAARHGEFTWHHVELPRAAPSGAGGTAAAAKPLHHAQALIELLCPPLTLQEILAFVATGPHCSSSSAAASAGAGEDALLLRVSSPGPVGSAYALRLAARVTESSVVTVSVGGVPRLAFGSTQASLLSEVPLGVVAAADEGHGGGGRAVDGGVVIEERLLESLLAMNHADGAHTDNPVPRTVSNLLVHVLGTHVDHVHDIVTRLEMDIDAIELQLDRGGHFMRKLLLDGRRFPKMHLDLQRLLQVVSHGEQVFPRVKEKCASKSWFSTGDIAALEDLIGRLRRLKENLGFITNRVTTLQASLDSWQSEQINKSLYYLSFLSIIFLPLSIVTGVFGMNVGGVPWTEQNKNPKNRDGFMNVMLICVVILLLLLLCFLFPSLYSHVTTWRTRRELKRNNSQNKRHLKPFKGHKEGYMRL</sequence>
<dbReference type="SUPFAM" id="SSF144083">
    <property type="entry name" value="Magnesium transport protein CorA, transmembrane region"/>
    <property type="match status" value="1"/>
</dbReference>
<comment type="caution">
    <text evidence="8">The sequence shown here is derived from an EMBL/GenBank/DDBJ whole genome shotgun (WGS) entry which is preliminary data.</text>
</comment>
<name>A0A835AQI9_9POAL</name>
<dbReference type="AlphaFoldDB" id="A0A835AQI9"/>
<evidence type="ECO:0000313" key="8">
    <source>
        <dbReference type="EMBL" id="KAF8669849.1"/>
    </source>
</evidence>
<feature type="region of interest" description="Disordered" evidence="6">
    <location>
        <begin position="1"/>
        <end position="32"/>
    </location>
</feature>
<dbReference type="GO" id="GO:0016020">
    <property type="term" value="C:membrane"/>
    <property type="evidence" value="ECO:0007669"/>
    <property type="project" value="UniProtKB-SubCell"/>
</dbReference>
<protein>
    <submittedName>
        <fullName evidence="8">Uncharacterized protein</fullName>
    </submittedName>
</protein>
<reference evidence="8" key="1">
    <citation type="submission" date="2020-07" db="EMBL/GenBank/DDBJ databases">
        <title>Genome sequence and genetic diversity analysis of an under-domesticated orphan crop, white fonio (Digitaria exilis).</title>
        <authorList>
            <person name="Bennetzen J.L."/>
            <person name="Chen S."/>
            <person name="Ma X."/>
            <person name="Wang X."/>
            <person name="Yssel A.E.J."/>
            <person name="Chaluvadi S.R."/>
            <person name="Johnson M."/>
            <person name="Gangashetty P."/>
            <person name="Hamidou F."/>
            <person name="Sanogo M.D."/>
            <person name="Zwaenepoel A."/>
            <person name="Wallace J."/>
            <person name="Van De Peer Y."/>
            <person name="Van Deynze A."/>
        </authorList>
    </citation>
    <scope>NUCLEOTIDE SEQUENCE</scope>
    <source>
        <tissue evidence="8">Leaves</tissue>
    </source>
</reference>
<dbReference type="EMBL" id="JACEFO010002268">
    <property type="protein sequence ID" value="KAF8669849.1"/>
    <property type="molecule type" value="Genomic_DNA"/>
</dbReference>
<dbReference type="Gene3D" id="1.20.58.340">
    <property type="entry name" value="Magnesium transport protein CorA, transmembrane region"/>
    <property type="match status" value="2"/>
</dbReference>
<evidence type="ECO:0000256" key="7">
    <source>
        <dbReference type="SAM" id="Phobius"/>
    </source>
</evidence>
<evidence type="ECO:0000313" key="9">
    <source>
        <dbReference type="Proteomes" id="UP000636709"/>
    </source>
</evidence>
<dbReference type="PANTHER" id="PTHR47468">
    <property type="entry name" value="OS08G0130000 PROTEIN"/>
    <property type="match status" value="1"/>
</dbReference>
<dbReference type="InterPro" id="IPR002523">
    <property type="entry name" value="MgTranspt_CorA/ZnTranspt_ZntB"/>
</dbReference>
<dbReference type="Pfam" id="PF01544">
    <property type="entry name" value="CorA"/>
    <property type="match status" value="1"/>
</dbReference>
<keyword evidence="9" id="KW-1185">Reference proteome</keyword>
<comment type="similarity">
    <text evidence="2">Belongs to the CorA metal ion transporter (MIT) (TC 1.A.35) family.</text>
</comment>
<keyword evidence="4 7" id="KW-1133">Transmembrane helix</keyword>
<dbReference type="GO" id="GO:0046873">
    <property type="term" value="F:metal ion transmembrane transporter activity"/>
    <property type="evidence" value="ECO:0007669"/>
    <property type="project" value="InterPro"/>
</dbReference>
<dbReference type="OrthoDB" id="165352at2759"/>
<feature type="transmembrane region" description="Helical" evidence="7">
    <location>
        <begin position="411"/>
        <end position="435"/>
    </location>
</feature>